<keyword evidence="2" id="KW-1185">Reference proteome</keyword>
<protein>
    <submittedName>
        <fullName evidence="1">Uncharacterized protein</fullName>
    </submittedName>
</protein>
<dbReference type="STRING" id="1026882.MAMP_00138"/>
<dbReference type="EMBL" id="AFIG01000003">
    <property type="protein sequence ID" value="EGL53042.1"/>
    <property type="molecule type" value="Genomic_DNA"/>
</dbReference>
<dbReference type="Proteomes" id="UP000003544">
    <property type="component" value="Unassembled WGS sequence"/>
</dbReference>
<evidence type="ECO:0000313" key="2">
    <source>
        <dbReference type="Proteomes" id="UP000003544"/>
    </source>
</evidence>
<gene>
    <name evidence="1" type="ORF">MAMP_00138</name>
</gene>
<comment type="caution">
    <text evidence="1">The sequence shown here is derived from an EMBL/GenBank/DDBJ whole genome shotgun (WGS) entry which is preliminary data.</text>
</comment>
<evidence type="ECO:0000313" key="1">
    <source>
        <dbReference type="EMBL" id="EGL53042.1"/>
    </source>
</evidence>
<name>F5T1F6_9GAMM</name>
<reference evidence="1 2" key="1">
    <citation type="journal article" date="2011" name="J. Bacteriol.">
        <title>Draft genome sequence of Methylophaga aminisulfidivorans MP T.</title>
        <authorList>
            <person name="Han G.H."/>
            <person name="Kim W."/>
            <person name="Chun J."/>
            <person name="Kim S.W."/>
        </authorList>
    </citation>
    <scope>NUCLEOTIDE SEQUENCE [LARGE SCALE GENOMIC DNA]</scope>
    <source>
        <strain evidence="2">MP(T)</strain>
    </source>
</reference>
<proteinExistence type="predicted"/>
<organism evidence="1 2">
    <name type="scientific">Methylophaga aminisulfidivorans MP</name>
    <dbReference type="NCBI Taxonomy" id="1026882"/>
    <lineage>
        <taxon>Bacteria</taxon>
        <taxon>Pseudomonadati</taxon>
        <taxon>Pseudomonadota</taxon>
        <taxon>Gammaproteobacteria</taxon>
        <taxon>Thiotrichales</taxon>
        <taxon>Piscirickettsiaceae</taxon>
        <taxon>Methylophaga</taxon>
    </lineage>
</organism>
<sequence length="43" mass="4718">MEDSVLNIIQLNPNIIGLNPACTICPVVAEGVFEMFNFNYCGN</sequence>
<dbReference type="AlphaFoldDB" id="F5T1F6"/>
<accession>F5T1F6</accession>